<feature type="domain" description="Histidine kinase" evidence="15">
    <location>
        <begin position="353"/>
        <end position="557"/>
    </location>
</feature>
<dbReference type="InterPro" id="IPR036097">
    <property type="entry name" value="HisK_dim/P_sf"/>
</dbReference>
<dbReference type="Gene3D" id="3.30.450.20">
    <property type="entry name" value="PAS domain"/>
    <property type="match status" value="1"/>
</dbReference>
<dbReference type="RefSeq" id="WP_315606016.1">
    <property type="nucleotide sequence ID" value="NZ_CP130318.1"/>
</dbReference>
<dbReference type="GO" id="GO:0071555">
    <property type="term" value="P:cell wall organization"/>
    <property type="evidence" value="ECO:0007669"/>
    <property type="project" value="InterPro"/>
</dbReference>
<evidence type="ECO:0000313" key="19">
    <source>
        <dbReference type="Proteomes" id="UP001305702"/>
    </source>
</evidence>
<dbReference type="InterPro" id="IPR003594">
    <property type="entry name" value="HATPase_dom"/>
</dbReference>
<dbReference type="SUPFAM" id="SSF55785">
    <property type="entry name" value="PYP-like sensor domain (PAS domain)"/>
    <property type="match status" value="1"/>
</dbReference>
<evidence type="ECO:0000256" key="2">
    <source>
        <dbReference type="ARBA" id="ARBA00004651"/>
    </source>
</evidence>
<accession>A0AA96RGE1</accession>
<dbReference type="CDD" id="cd00082">
    <property type="entry name" value="HisKA"/>
    <property type="match status" value="1"/>
</dbReference>
<evidence type="ECO:0000256" key="6">
    <source>
        <dbReference type="ARBA" id="ARBA00022679"/>
    </source>
</evidence>
<name>A0AA96RGE1_9BACL</name>
<dbReference type="PRINTS" id="PR00344">
    <property type="entry name" value="BCTRLSENSOR"/>
</dbReference>
<keyword evidence="8" id="KW-0547">Nucleotide-binding</keyword>
<feature type="transmembrane region" description="Helical" evidence="14">
    <location>
        <begin position="116"/>
        <end position="135"/>
    </location>
</feature>
<dbReference type="PROSITE" id="PS50113">
    <property type="entry name" value="PAC"/>
    <property type="match status" value="1"/>
</dbReference>
<dbReference type="InterPro" id="IPR005467">
    <property type="entry name" value="His_kinase_dom"/>
</dbReference>
<evidence type="ECO:0000256" key="13">
    <source>
        <dbReference type="ARBA" id="ARBA00023136"/>
    </source>
</evidence>
<dbReference type="CDD" id="cd00130">
    <property type="entry name" value="PAS"/>
    <property type="match status" value="1"/>
</dbReference>
<evidence type="ECO:0000256" key="7">
    <source>
        <dbReference type="ARBA" id="ARBA00022692"/>
    </source>
</evidence>
<evidence type="ECO:0000259" key="15">
    <source>
        <dbReference type="PROSITE" id="PS50109"/>
    </source>
</evidence>
<evidence type="ECO:0000256" key="5">
    <source>
        <dbReference type="ARBA" id="ARBA00022553"/>
    </source>
</evidence>
<dbReference type="InterPro" id="IPR004358">
    <property type="entry name" value="Sig_transdc_His_kin-like_C"/>
</dbReference>
<dbReference type="NCBIfam" id="TIGR00229">
    <property type="entry name" value="sensory_box"/>
    <property type="match status" value="1"/>
</dbReference>
<proteinExistence type="predicted"/>
<keyword evidence="10 18" id="KW-0067">ATP-binding</keyword>
<dbReference type="InterPro" id="IPR001610">
    <property type="entry name" value="PAC"/>
</dbReference>
<keyword evidence="7 14" id="KW-0812">Transmembrane</keyword>
<sequence length="559" mass="63250">MIDMLPNGQSFKAGESGLILFDYMVNLSIFSLLVSTPLVIRSFWNHRSLKQLRVWTGIYAGLVSIILVVMAVKQQGYAYDIRYAPIILMFAYLGPVPGLITGAFSLLTRLLSGGHWAPAIIGWTFIMLVFSGLHLGTSRLSPFKKLAAFSGAYIVAYLCTVFTFRILIDEPLFHVQYLVFVMLGVLLGGLLIESYERLRRIIEEKKVMEKSLEASEAQYRLIAENTSDLILVLDRDQSVSYFSPSHGHVLGYPSLEGVGGEASGLVHPDDRGMFHDMIRRLFEQEDAHTMEIRLRHVEGRWIDFESRCRSVRGEGGRIEHIVIIGRDISERKKAEEFLLQSEKLSVVGQLAAGVAHEIRNPLTTIKGFLQVYKREDQRIQHADLLLSELERIEIITGELLSMAKPQAAQLTSTDIRELIEYTIEFLSPQALMNRIEFIREYKDAAYPILCEKNQLKQVFLNLLKNAIEAMPAGGEIRITLRRTSEEECTVSVEDQGCGIPEELLPRLGQPFYSLKEKGTGLGLMICHRIIKQHKGTITYTSKVKEGTRVEIRLPLDIMF</sequence>
<dbReference type="EMBL" id="CP130318">
    <property type="protein sequence ID" value="WNQ12238.1"/>
    <property type="molecule type" value="Genomic_DNA"/>
</dbReference>
<protein>
    <recommendedName>
        <fullName evidence="3">histidine kinase</fullName>
        <ecNumber evidence="3">2.7.13.3</ecNumber>
    </recommendedName>
</protein>
<dbReference type="SUPFAM" id="SSF47384">
    <property type="entry name" value="Homodimeric domain of signal transducing histidine kinase"/>
    <property type="match status" value="1"/>
</dbReference>
<dbReference type="Pfam" id="PF02518">
    <property type="entry name" value="HATPase_c"/>
    <property type="match status" value="1"/>
</dbReference>
<evidence type="ECO:0000313" key="18">
    <source>
        <dbReference type="EMBL" id="WNQ12238.1"/>
    </source>
</evidence>
<evidence type="ECO:0000256" key="3">
    <source>
        <dbReference type="ARBA" id="ARBA00012438"/>
    </source>
</evidence>
<evidence type="ECO:0000256" key="4">
    <source>
        <dbReference type="ARBA" id="ARBA00022475"/>
    </source>
</evidence>
<comment type="subcellular location">
    <subcellularLocation>
        <location evidence="2">Cell membrane</location>
        <topology evidence="2">Multi-pass membrane protein</topology>
    </subcellularLocation>
</comment>
<keyword evidence="11 14" id="KW-1133">Transmembrane helix</keyword>
<gene>
    <name evidence="18" type="ORF">MJA45_04085</name>
</gene>
<evidence type="ECO:0000256" key="1">
    <source>
        <dbReference type="ARBA" id="ARBA00000085"/>
    </source>
</evidence>
<dbReference type="GO" id="GO:0000155">
    <property type="term" value="F:phosphorelay sensor kinase activity"/>
    <property type="evidence" value="ECO:0007669"/>
    <property type="project" value="InterPro"/>
</dbReference>
<dbReference type="Pfam" id="PF07694">
    <property type="entry name" value="5TM-5TMR_LYT"/>
    <property type="match status" value="1"/>
</dbReference>
<dbReference type="InterPro" id="IPR003661">
    <property type="entry name" value="HisK_dim/P_dom"/>
</dbReference>
<dbReference type="InterPro" id="IPR000700">
    <property type="entry name" value="PAS-assoc_C"/>
</dbReference>
<dbReference type="EC" id="2.7.13.3" evidence="3"/>
<dbReference type="Gene3D" id="1.10.287.130">
    <property type="match status" value="1"/>
</dbReference>
<dbReference type="Gene3D" id="3.30.565.10">
    <property type="entry name" value="Histidine kinase-like ATPase, C-terminal domain"/>
    <property type="match status" value="1"/>
</dbReference>
<organism evidence="18 19">
    <name type="scientific">Paenibacillus aurantius</name>
    <dbReference type="NCBI Taxonomy" id="2918900"/>
    <lineage>
        <taxon>Bacteria</taxon>
        <taxon>Bacillati</taxon>
        <taxon>Bacillota</taxon>
        <taxon>Bacilli</taxon>
        <taxon>Bacillales</taxon>
        <taxon>Paenibacillaceae</taxon>
        <taxon>Paenibacillus</taxon>
    </lineage>
</organism>
<keyword evidence="6" id="KW-0808">Transferase</keyword>
<dbReference type="SMART" id="SM00387">
    <property type="entry name" value="HATPase_c"/>
    <property type="match status" value="1"/>
</dbReference>
<dbReference type="Pfam" id="PF00512">
    <property type="entry name" value="HisKA"/>
    <property type="match status" value="1"/>
</dbReference>
<dbReference type="PROSITE" id="PS50109">
    <property type="entry name" value="HIS_KIN"/>
    <property type="match status" value="1"/>
</dbReference>
<keyword evidence="5" id="KW-0597">Phosphoprotein</keyword>
<reference evidence="18 19" key="1">
    <citation type="submission" date="2022-02" db="EMBL/GenBank/DDBJ databases">
        <title>Paenibacillus sp. MBLB1776 Whole Genome Shotgun Sequencing.</title>
        <authorList>
            <person name="Hwang C.Y."/>
            <person name="Cho E.-S."/>
            <person name="Seo M.-J."/>
        </authorList>
    </citation>
    <scope>NUCLEOTIDE SEQUENCE [LARGE SCALE GENOMIC DNA]</scope>
    <source>
        <strain evidence="18 19">MBLB1776</strain>
    </source>
</reference>
<dbReference type="KEGG" id="paun:MJA45_04085"/>
<comment type="catalytic activity">
    <reaction evidence="1">
        <text>ATP + protein L-histidine = ADP + protein N-phospho-L-histidine.</text>
        <dbReference type="EC" id="2.7.13.3"/>
    </reaction>
</comment>
<keyword evidence="13 14" id="KW-0472">Membrane</keyword>
<feature type="transmembrane region" description="Helical" evidence="14">
    <location>
        <begin position="147"/>
        <end position="168"/>
    </location>
</feature>
<evidence type="ECO:0000256" key="12">
    <source>
        <dbReference type="ARBA" id="ARBA00023012"/>
    </source>
</evidence>
<dbReference type="PANTHER" id="PTHR43065:SF34">
    <property type="entry name" value="SPORULATION KINASE A"/>
    <property type="match status" value="1"/>
</dbReference>
<dbReference type="InterPro" id="IPR036890">
    <property type="entry name" value="HATPase_C_sf"/>
</dbReference>
<dbReference type="InterPro" id="IPR000014">
    <property type="entry name" value="PAS"/>
</dbReference>
<dbReference type="PROSITE" id="PS50112">
    <property type="entry name" value="PAS"/>
    <property type="match status" value="1"/>
</dbReference>
<dbReference type="CDD" id="cd00075">
    <property type="entry name" value="HATPase"/>
    <property type="match status" value="1"/>
</dbReference>
<evidence type="ECO:0000256" key="10">
    <source>
        <dbReference type="ARBA" id="ARBA00022840"/>
    </source>
</evidence>
<feature type="transmembrane region" description="Helical" evidence="14">
    <location>
        <begin position="52"/>
        <end position="72"/>
    </location>
</feature>
<dbReference type="GO" id="GO:0006355">
    <property type="term" value="P:regulation of DNA-templated transcription"/>
    <property type="evidence" value="ECO:0007669"/>
    <property type="project" value="InterPro"/>
</dbReference>
<dbReference type="SMART" id="SM00091">
    <property type="entry name" value="PAS"/>
    <property type="match status" value="1"/>
</dbReference>
<dbReference type="InterPro" id="IPR011620">
    <property type="entry name" value="Sig_transdc_His_kinase_LytS_TM"/>
</dbReference>
<keyword evidence="12" id="KW-0902">Two-component regulatory system</keyword>
<evidence type="ECO:0000256" key="9">
    <source>
        <dbReference type="ARBA" id="ARBA00022777"/>
    </source>
</evidence>
<dbReference type="InterPro" id="IPR035965">
    <property type="entry name" value="PAS-like_dom_sf"/>
</dbReference>
<dbReference type="Pfam" id="PF00989">
    <property type="entry name" value="PAS"/>
    <property type="match status" value="1"/>
</dbReference>
<dbReference type="GO" id="GO:0005886">
    <property type="term" value="C:plasma membrane"/>
    <property type="evidence" value="ECO:0007669"/>
    <property type="project" value="UniProtKB-SubCell"/>
</dbReference>
<keyword evidence="4" id="KW-1003">Cell membrane</keyword>
<dbReference type="SUPFAM" id="SSF55874">
    <property type="entry name" value="ATPase domain of HSP90 chaperone/DNA topoisomerase II/histidine kinase"/>
    <property type="match status" value="1"/>
</dbReference>
<dbReference type="Proteomes" id="UP001305702">
    <property type="component" value="Chromosome"/>
</dbReference>
<evidence type="ECO:0000259" key="16">
    <source>
        <dbReference type="PROSITE" id="PS50112"/>
    </source>
</evidence>
<evidence type="ECO:0000256" key="11">
    <source>
        <dbReference type="ARBA" id="ARBA00022989"/>
    </source>
</evidence>
<feature type="domain" description="PAC" evidence="17">
    <location>
        <begin position="288"/>
        <end position="340"/>
    </location>
</feature>
<feature type="transmembrane region" description="Helical" evidence="14">
    <location>
        <begin position="20"/>
        <end position="40"/>
    </location>
</feature>
<dbReference type="AlphaFoldDB" id="A0AA96RGE1"/>
<evidence type="ECO:0000256" key="14">
    <source>
        <dbReference type="SAM" id="Phobius"/>
    </source>
</evidence>
<evidence type="ECO:0000259" key="17">
    <source>
        <dbReference type="PROSITE" id="PS50113"/>
    </source>
</evidence>
<dbReference type="GO" id="GO:0005524">
    <property type="term" value="F:ATP binding"/>
    <property type="evidence" value="ECO:0007669"/>
    <property type="project" value="UniProtKB-KW"/>
</dbReference>
<dbReference type="SMART" id="SM00388">
    <property type="entry name" value="HisKA"/>
    <property type="match status" value="1"/>
</dbReference>
<feature type="domain" description="PAS" evidence="16">
    <location>
        <begin position="215"/>
        <end position="285"/>
    </location>
</feature>
<evidence type="ECO:0000256" key="8">
    <source>
        <dbReference type="ARBA" id="ARBA00022741"/>
    </source>
</evidence>
<feature type="transmembrane region" description="Helical" evidence="14">
    <location>
        <begin position="174"/>
        <end position="192"/>
    </location>
</feature>
<dbReference type="InterPro" id="IPR013767">
    <property type="entry name" value="PAS_fold"/>
</dbReference>
<keyword evidence="19" id="KW-1185">Reference proteome</keyword>
<feature type="transmembrane region" description="Helical" evidence="14">
    <location>
        <begin position="84"/>
        <end position="104"/>
    </location>
</feature>
<dbReference type="PANTHER" id="PTHR43065">
    <property type="entry name" value="SENSOR HISTIDINE KINASE"/>
    <property type="match status" value="1"/>
</dbReference>
<dbReference type="SMART" id="SM00086">
    <property type="entry name" value="PAC"/>
    <property type="match status" value="1"/>
</dbReference>
<keyword evidence="9" id="KW-0418">Kinase</keyword>